<feature type="transmembrane region" description="Helical" evidence="8">
    <location>
        <begin position="143"/>
        <end position="170"/>
    </location>
</feature>
<keyword evidence="2 8" id="KW-0812">Transmembrane</keyword>
<sequence>MNEDILLCENVKREKDRDGLQSTDMCDAKGPLKVVHSLLRRLPTHTPPTLSTPTLATHPSMRHLIRAEGIEPKHVHIDHNRVDFVGSSKRSNISIILHNVTFEDQGEYVCFARNEKEKNRNHSAVFTLYVVEELKVVDNTLTVVIVSVLGGAIGLIVLIMVIKAVVVAVLSKVQEKK</sequence>
<dbReference type="GO" id="GO:0060307">
    <property type="term" value="P:regulation of ventricular cardiac muscle cell membrane repolarization"/>
    <property type="evidence" value="ECO:0007669"/>
    <property type="project" value="TreeGrafter"/>
</dbReference>
<evidence type="ECO:0000256" key="1">
    <source>
        <dbReference type="ARBA" id="ARBA00004370"/>
    </source>
</evidence>
<comment type="caution">
    <text evidence="9">The sequence shown here is derived from an EMBL/GenBank/DDBJ whole genome shotgun (WGS) entry which is preliminary data.</text>
</comment>
<dbReference type="Gene3D" id="2.60.40.10">
    <property type="entry name" value="Immunoglobulins"/>
    <property type="match status" value="1"/>
</dbReference>
<proteinExistence type="predicted"/>
<dbReference type="PANTHER" id="PTHR13869">
    <property type="entry name" value="MYELIN P0 RELATED"/>
    <property type="match status" value="1"/>
</dbReference>
<dbReference type="SUPFAM" id="SSF48726">
    <property type="entry name" value="Immunoglobulin"/>
    <property type="match status" value="1"/>
</dbReference>
<comment type="subcellular location">
    <subcellularLocation>
        <location evidence="1">Membrane</location>
    </subcellularLocation>
</comment>
<organism evidence="9 10">
    <name type="scientific">Triplophysa tibetana</name>
    <dbReference type="NCBI Taxonomy" id="1572043"/>
    <lineage>
        <taxon>Eukaryota</taxon>
        <taxon>Metazoa</taxon>
        <taxon>Chordata</taxon>
        <taxon>Craniata</taxon>
        <taxon>Vertebrata</taxon>
        <taxon>Euteleostomi</taxon>
        <taxon>Actinopterygii</taxon>
        <taxon>Neopterygii</taxon>
        <taxon>Teleostei</taxon>
        <taxon>Ostariophysi</taxon>
        <taxon>Cypriniformes</taxon>
        <taxon>Nemacheilidae</taxon>
        <taxon>Triplophysa</taxon>
    </lineage>
</organism>
<evidence type="ECO:0000256" key="5">
    <source>
        <dbReference type="ARBA" id="ARBA00023136"/>
    </source>
</evidence>
<dbReference type="GO" id="GO:0017080">
    <property type="term" value="F:sodium channel regulator activity"/>
    <property type="evidence" value="ECO:0007669"/>
    <property type="project" value="TreeGrafter"/>
</dbReference>
<keyword evidence="7" id="KW-0393">Immunoglobulin domain</keyword>
<evidence type="ECO:0000256" key="8">
    <source>
        <dbReference type="SAM" id="Phobius"/>
    </source>
</evidence>
<dbReference type="GO" id="GO:0044325">
    <property type="term" value="F:transmembrane transporter binding"/>
    <property type="evidence" value="ECO:0007669"/>
    <property type="project" value="TreeGrafter"/>
</dbReference>
<evidence type="ECO:0000256" key="2">
    <source>
        <dbReference type="ARBA" id="ARBA00022692"/>
    </source>
</evidence>
<gene>
    <name evidence="9" type="ORF">E1301_Tti015721</name>
</gene>
<evidence type="ECO:0000256" key="7">
    <source>
        <dbReference type="ARBA" id="ARBA00023319"/>
    </source>
</evidence>
<dbReference type="Proteomes" id="UP000324632">
    <property type="component" value="Chromosome 25"/>
</dbReference>
<evidence type="ECO:0000256" key="4">
    <source>
        <dbReference type="ARBA" id="ARBA00022989"/>
    </source>
</evidence>
<dbReference type="GO" id="GO:0086002">
    <property type="term" value="P:cardiac muscle cell action potential involved in contraction"/>
    <property type="evidence" value="ECO:0007669"/>
    <property type="project" value="TreeGrafter"/>
</dbReference>
<dbReference type="PRINTS" id="PR00213">
    <property type="entry name" value="MYELINP0"/>
</dbReference>
<dbReference type="AlphaFoldDB" id="A0A5A9MX44"/>
<accession>A0A5A9MX44</accession>
<dbReference type="PANTHER" id="PTHR13869:SF40">
    <property type="entry name" value="SCN4BA PROTEIN"/>
    <property type="match status" value="1"/>
</dbReference>
<keyword evidence="10" id="KW-1185">Reference proteome</keyword>
<keyword evidence="6" id="KW-1015">Disulfide bond</keyword>
<evidence type="ECO:0000313" key="10">
    <source>
        <dbReference type="Proteomes" id="UP000324632"/>
    </source>
</evidence>
<keyword evidence="3" id="KW-0732">Signal</keyword>
<evidence type="ECO:0000256" key="6">
    <source>
        <dbReference type="ARBA" id="ARBA00023157"/>
    </source>
</evidence>
<dbReference type="InterPro" id="IPR013783">
    <property type="entry name" value="Ig-like_fold"/>
</dbReference>
<name>A0A5A9MX44_9TELE</name>
<dbReference type="InterPro" id="IPR036179">
    <property type="entry name" value="Ig-like_dom_sf"/>
</dbReference>
<dbReference type="GO" id="GO:0001518">
    <property type="term" value="C:voltage-gated sodium channel complex"/>
    <property type="evidence" value="ECO:0007669"/>
    <property type="project" value="TreeGrafter"/>
</dbReference>
<keyword evidence="5 8" id="KW-0472">Membrane</keyword>
<dbReference type="InterPro" id="IPR000920">
    <property type="entry name" value="Myelin_P0-rel"/>
</dbReference>
<keyword evidence="4 8" id="KW-1133">Transmembrane helix</keyword>
<protein>
    <submittedName>
        <fullName evidence="9">Uncharacterized protein</fullName>
    </submittedName>
</protein>
<dbReference type="EMBL" id="SOYY01000025">
    <property type="protein sequence ID" value="KAA0702372.1"/>
    <property type="molecule type" value="Genomic_DNA"/>
</dbReference>
<evidence type="ECO:0000313" key="9">
    <source>
        <dbReference type="EMBL" id="KAA0702372.1"/>
    </source>
</evidence>
<evidence type="ECO:0000256" key="3">
    <source>
        <dbReference type="ARBA" id="ARBA00022729"/>
    </source>
</evidence>
<reference evidence="9 10" key="1">
    <citation type="journal article" date="2019" name="Mol. Ecol. Resour.">
        <title>Chromosome-level genome assembly of Triplophysa tibetana, a fish adapted to the harsh high-altitude environment of the Tibetan Plateau.</title>
        <authorList>
            <person name="Yang X."/>
            <person name="Liu H."/>
            <person name="Ma Z."/>
            <person name="Zou Y."/>
            <person name="Zou M."/>
            <person name="Mao Y."/>
            <person name="Li X."/>
            <person name="Wang H."/>
            <person name="Chen T."/>
            <person name="Wang W."/>
            <person name="Yang R."/>
        </authorList>
    </citation>
    <scope>NUCLEOTIDE SEQUENCE [LARGE SCALE GENOMIC DNA]</scope>
    <source>
        <strain evidence="9">TTIB1903HZAU</strain>
        <tissue evidence="9">Muscle</tissue>
    </source>
</reference>